<reference evidence="4" key="1">
    <citation type="journal article" date="2023" name="Mol. Phylogenet. Evol.">
        <title>Genome-scale phylogeny and comparative genomics of the fungal order Sordariales.</title>
        <authorList>
            <person name="Hensen N."/>
            <person name="Bonometti L."/>
            <person name="Westerberg I."/>
            <person name="Brannstrom I.O."/>
            <person name="Guillou S."/>
            <person name="Cros-Aarteil S."/>
            <person name="Calhoun S."/>
            <person name="Haridas S."/>
            <person name="Kuo A."/>
            <person name="Mondo S."/>
            <person name="Pangilinan J."/>
            <person name="Riley R."/>
            <person name="LaButti K."/>
            <person name="Andreopoulos B."/>
            <person name="Lipzen A."/>
            <person name="Chen C."/>
            <person name="Yan M."/>
            <person name="Daum C."/>
            <person name="Ng V."/>
            <person name="Clum A."/>
            <person name="Steindorff A."/>
            <person name="Ohm R.A."/>
            <person name="Martin F."/>
            <person name="Silar P."/>
            <person name="Natvig D.O."/>
            <person name="Lalanne C."/>
            <person name="Gautier V."/>
            <person name="Ament-Velasquez S.L."/>
            <person name="Kruys A."/>
            <person name="Hutchinson M.I."/>
            <person name="Powell A.J."/>
            <person name="Barry K."/>
            <person name="Miller A.N."/>
            <person name="Grigoriev I.V."/>
            <person name="Debuchy R."/>
            <person name="Gladieux P."/>
            <person name="Hiltunen Thoren M."/>
            <person name="Johannesson H."/>
        </authorList>
    </citation>
    <scope>NUCLEOTIDE SEQUENCE</scope>
    <source>
        <strain evidence="4">CBS 958.72</strain>
    </source>
</reference>
<dbReference type="PANTHER" id="PTHR43662">
    <property type="match status" value="1"/>
</dbReference>
<keyword evidence="5" id="KW-1185">Reference proteome</keyword>
<gene>
    <name evidence="4" type="ORF">B0T24DRAFT_577129</name>
</gene>
<dbReference type="SMART" id="SM00321">
    <property type="entry name" value="WSC"/>
    <property type="match status" value="1"/>
</dbReference>
<proteinExistence type="predicted"/>
<accession>A0AAE0KCJ6</accession>
<evidence type="ECO:0000313" key="4">
    <source>
        <dbReference type="EMBL" id="KAK3374208.1"/>
    </source>
</evidence>
<feature type="chain" id="PRO_5042039007" description="WSC domain-containing protein" evidence="2">
    <location>
        <begin position="22"/>
        <end position="510"/>
    </location>
</feature>
<dbReference type="InterPro" id="IPR018535">
    <property type="entry name" value="DUF1996"/>
</dbReference>
<feature type="domain" description="WSC" evidence="3">
    <location>
        <begin position="391"/>
        <end position="489"/>
    </location>
</feature>
<evidence type="ECO:0000313" key="5">
    <source>
        <dbReference type="Proteomes" id="UP001287356"/>
    </source>
</evidence>
<feature type="signal peptide" evidence="2">
    <location>
        <begin position="1"/>
        <end position="21"/>
    </location>
</feature>
<dbReference type="Proteomes" id="UP001287356">
    <property type="component" value="Unassembled WGS sequence"/>
</dbReference>
<dbReference type="AlphaFoldDB" id="A0AAE0KCJ6"/>
<feature type="compositionally biased region" description="Low complexity" evidence="1">
    <location>
        <begin position="352"/>
        <end position="372"/>
    </location>
</feature>
<dbReference type="EMBL" id="JAULSN010000004">
    <property type="protein sequence ID" value="KAK3374208.1"/>
    <property type="molecule type" value="Genomic_DNA"/>
</dbReference>
<dbReference type="Pfam" id="PF01822">
    <property type="entry name" value="WSC"/>
    <property type="match status" value="1"/>
</dbReference>
<dbReference type="PANTHER" id="PTHR43662:SF3">
    <property type="entry name" value="DOMAIN PROTEIN, PUTATIVE (AFU_ORTHOLOGUE AFUA_6G11970)-RELATED"/>
    <property type="match status" value="1"/>
</dbReference>
<reference evidence="4" key="2">
    <citation type="submission" date="2023-06" db="EMBL/GenBank/DDBJ databases">
        <authorList>
            <consortium name="Lawrence Berkeley National Laboratory"/>
            <person name="Haridas S."/>
            <person name="Hensen N."/>
            <person name="Bonometti L."/>
            <person name="Westerberg I."/>
            <person name="Brannstrom I.O."/>
            <person name="Guillou S."/>
            <person name="Cros-Aarteil S."/>
            <person name="Calhoun S."/>
            <person name="Kuo A."/>
            <person name="Mondo S."/>
            <person name="Pangilinan J."/>
            <person name="Riley R."/>
            <person name="Labutti K."/>
            <person name="Andreopoulos B."/>
            <person name="Lipzen A."/>
            <person name="Chen C."/>
            <person name="Yanf M."/>
            <person name="Daum C."/>
            <person name="Ng V."/>
            <person name="Clum A."/>
            <person name="Steindorff A."/>
            <person name="Ohm R."/>
            <person name="Martin F."/>
            <person name="Silar P."/>
            <person name="Natvig D."/>
            <person name="Lalanne C."/>
            <person name="Gautier V."/>
            <person name="Ament-Velasquez S.L."/>
            <person name="Kruys A."/>
            <person name="Hutchinson M.I."/>
            <person name="Powell A.J."/>
            <person name="Barry K."/>
            <person name="Miller A.N."/>
            <person name="Grigoriev I.V."/>
            <person name="Debuchy R."/>
            <person name="Gladieux P."/>
            <person name="Thoren M.H."/>
            <person name="Johannesson H."/>
        </authorList>
    </citation>
    <scope>NUCLEOTIDE SEQUENCE</scope>
    <source>
        <strain evidence="4">CBS 958.72</strain>
    </source>
</reference>
<evidence type="ECO:0000259" key="3">
    <source>
        <dbReference type="PROSITE" id="PS51212"/>
    </source>
</evidence>
<evidence type="ECO:0000256" key="1">
    <source>
        <dbReference type="SAM" id="MobiDB-lite"/>
    </source>
</evidence>
<dbReference type="InterPro" id="IPR002889">
    <property type="entry name" value="WSC_carb-bd"/>
</dbReference>
<keyword evidence="2" id="KW-0732">Signal</keyword>
<organism evidence="4 5">
    <name type="scientific">Lasiosphaeria ovina</name>
    <dbReference type="NCBI Taxonomy" id="92902"/>
    <lineage>
        <taxon>Eukaryota</taxon>
        <taxon>Fungi</taxon>
        <taxon>Dikarya</taxon>
        <taxon>Ascomycota</taxon>
        <taxon>Pezizomycotina</taxon>
        <taxon>Sordariomycetes</taxon>
        <taxon>Sordariomycetidae</taxon>
        <taxon>Sordariales</taxon>
        <taxon>Lasiosphaeriaceae</taxon>
        <taxon>Lasiosphaeria</taxon>
    </lineage>
</organism>
<evidence type="ECO:0000256" key="2">
    <source>
        <dbReference type="SAM" id="SignalP"/>
    </source>
</evidence>
<sequence>MPSSLLFGLAASLSLAVPAYAGFQVQCFSRLFDERLDPIVNPGKLSGHVHVISGGNGFAATMDFDRARASTCTTCNVRDDLSNYWTPKMYFHAQNGSFLPVPIVGDNQYGNMGGMVIYYNDNRGDVPTDTIHPFPPNFRMLAGNPFKRNVTTDEAGQAVHMKCLGDGGNVNYPGFPLRKCSGGIRAEVVMPSCWDGVNVDSPDHKAHVAYPVGAVEGGRCPPTHPKRLFSMFYEVTYSTEVFQDMWPGSGSGSGQPFVLSSGDPVGTGFHADFLNGWDVAVLANAAASCQNTLTPNGNRCQPGYTGADKVLRHMTDQGEAFACKLPSVSGERPNDVLDTLLGCNPLTDTEAAARAPTSASTSPSTPTPTSTTLANVPLPGGGSFTDTTPLNFSYIGCAADDPAARTFAAGSKWVALADMTVQKCIAFCRSSGNYAFAGVEWGSECFCGNALPADRAPAPGAVNKCVKPCNGDGEQTCGGGGAMSLYKACGAAQECVNQPVLRRRRGLLFA</sequence>
<dbReference type="PROSITE" id="PS51212">
    <property type="entry name" value="WSC"/>
    <property type="match status" value="1"/>
</dbReference>
<feature type="region of interest" description="Disordered" evidence="1">
    <location>
        <begin position="351"/>
        <end position="379"/>
    </location>
</feature>
<name>A0AAE0KCJ6_9PEZI</name>
<comment type="caution">
    <text evidence="4">The sequence shown here is derived from an EMBL/GenBank/DDBJ whole genome shotgun (WGS) entry which is preliminary data.</text>
</comment>
<dbReference type="Pfam" id="PF09362">
    <property type="entry name" value="DUF1996"/>
    <property type="match status" value="1"/>
</dbReference>
<protein>
    <recommendedName>
        <fullName evidence="3">WSC domain-containing protein</fullName>
    </recommendedName>
</protein>